<reference evidence="7 8" key="1">
    <citation type="submission" date="2018-03" db="EMBL/GenBank/DDBJ databases">
        <title>Draft Genome Sequences of the Obligatory Marine Myxobacteria Enhygromyxa salina SWB005.</title>
        <authorList>
            <person name="Poehlein A."/>
            <person name="Moghaddam J.A."/>
            <person name="Harms H."/>
            <person name="Alanjari M."/>
            <person name="Koenig G.M."/>
            <person name="Daniel R."/>
            <person name="Schaeberle T.F."/>
        </authorList>
    </citation>
    <scope>NUCLEOTIDE SEQUENCE [LARGE SCALE GENOMIC DNA]</scope>
    <source>
        <strain evidence="7 8">SWB005</strain>
    </source>
</reference>
<dbReference type="GO" id="GO:0046872">
    <property type="term" value="F:metal ion binding"/>
    <property type="evidence" value="ECO:0007669"/>
    <property type="project" value="UniProtKB-KW"/>
</dbReference>
<dbReference type="InterPro" id="IPR006963">
    <property type="entry name" value="Mopterin_OxRdtase_4Fe-4S_dom"/>
</dbReference>
<comment type="similarity">
    <text evidence="1">Belongs to the prokaryotic molybdopterin-containing oxidoreductase family.</text>
</comment>
<keyword evidence="4" id="KW-0411">Iron-sulfur</keyword>
<dbReference type="SUPFAM" id="SSF50692">
    <property type="entry name" value="ADC-like"/>
    <property type="match status" value="1"/>
</dbReference>
<sequence length="730" mass="80528">MARVSKRERSAIERGLRVVTGACPHDCPDTCAWQVAVDPDTERAVDIWGHADHPFTDGKLCGKVDNYLERSYHRERLTSPLRRVGAKGATNGPRFEAISWDQAIEEIAARTGHAIEQHGPETVLQYSYAGTMGLVQGEGMAQRFFNRLGATRLGRTICASAGMQGLSYTLGRAIGPDPLDFEHAGLIWLWGTNTLSSNMHLWPVIQRARKAGAKVVVIDPVRTRTARAADEWVPIRPGTDGALALGLMHVLIREDAIDRDYIERGTLGFEQLRERASKWPPARVEAITGIPAARIEGLAREYGQRGAKPPAIRINYGLQRHRGGGMAVRNIACLPALVGAWRHRGGGVQLSSSGSFMLDRRGLERPDLLGDRSPRTFNMNRLGQALSLDPEQRRQAHLRERPVDRPPEQPGPPVHVLFVYNCNPAAVAPDQSAVIAGLAREDLFTVVLEHFATDTVDWADIVLPATTQLEHWDLLKSYGHLYLALNRPAIAPVGQSLPNSEIFRRVARACGFDEPCFHETDEAMLEAFVDSQADPCMAEISWARLLDEGFCRLALPDPYLPFAAGEFPTPSGRCELYSARMAEHGYDPLPAYTAPEFADAELDDPESEASPGLLHCISPPAHSFLNSTFVNVEKFAAREKQPLLLLHPDDAAARAITDGVEVRVENERGEVRLRARVTDEVVRGTVVASSIWWTKLSPDRRNINWLSSPAETDMGAGALFFDVPVRVRAS</sequence>
<evidence type="ECO:0000313" key="8">
    <source>
        <dbReference type="Proteomes" id="UP000237968"/>
    </source>
</evidence>
<gene>
    <name evidence="7" type="primary">ynfE_2</name>
    <name evidence="7" type="ORF">ENSA5_67370</name>
</gene>
<dbReference type="Gene3D" id="3.40.50.740">
    <property type="match status" value="1"/>
</dbReference>
<dbReference type="Gene3D" id="2.40.40.20">
    <property type="match status" value="1"/>
</dbReference>
<evidence type="ECO:0000313" key="7">
    <source>
        <dbReference type="EMBL" id="PRP90119.1"/>
    </source>
</evidence>
<evidence type="ECO:0000259" key="6">
    <source>
        <dbReference type="PROSITE" id="PS51669"/>
    </source>
</evidence>
<dbReference type="Pfam" id="PF00384">
    <property type="entry name" value="Molybdopterin"/>
    <property type="match status" value="1"/>
</dbReference>
<dbReference type="InterPro" id="IPR037920">
    <property type="entry name" value="YoaE_C"/>
</dbReference>
<dbReference type="InterPro" id="IPR050612">
    <property type="entry name" value="Prok_Mopterin_Oxidored"/>
</dbReference>
<name>A0A2S9XB86_9BACT</name>
<evidence type="ECO:0000256" key="4">
    <source>
        <dbReference type="ARBA" id="ARBA00023014"/>
    </source>
</evidence>
<dbReference type="SUPFAM" id="SSF53706">
    <property type="entry name" value="Formate dehydrogenase/DMSO reductase, domains 1-3"/>
    <property type="match status" value="1"/>
</dbReference>
<accession>A0A2S9XB86</accession>
<keyword evidence="3" id="KW-0408">Iron</keyword>
<dbReference type="Proteomes" id="UP000237968">
    <property type="component" value="Unassembled WGS sequence"/>
</dbReference>
<dbReference type="Gene3D" id="3.30.2070.10">
    <property type="entry name" value="Formate dehydrogenase/DMSO reductase"/>
    <property type="match status" value="1"/>
</dbReference>
<evidence type="ECO:0000256" key="1">
    <source>
        <dbReference type="ARBA" id="ARBA00010312"/>
    </source>
</evidence>
<feature type="domain" description="4Fe-4S Mo/W bis-MGD-type" evidence="6">
    <location>
        <begin position="16"/>
        <end position="75"/>
    </location>
</feature>
<keyword evidence="2" id="KW-0479">Metal-binding</keyword>
<dbReference type="Gene3D" id="2.20.25.90">
    <property type="entry name" value="ADC-like domains"/>
    <property type="match status" value="1"/>
</dbReference>
<dbReference type="RefSeq" id="WP_258183105.1">
    <property type="nucleotide sequence ID" value="NZ_PVNK01000293.1"/>
</dbReference>
<dbReference type="PANTHER" id="PTHR43742">
    <property type="entry name" value="TRIMETHYLAMINE-N-OXIDE REDUCTASE"/>
    <property type="match status" value="1"/>
</dbReference>
<dbReference type="Pfam" id="PF01568">
    <property type="entry name" value="Molydop_binding"/>
    <property type="match status" value="1"/>
</dbReference>
<dbReference type="InterPro" id="IPR006657">
    <property type="entry name" value="MoPterin_dinucl-bd_dom"/>
</dbReference>
<keyword evidence="7" id="KW-0560">Oxidoreductase</keyword>
<dbReference type="GO" id="GO:0051536">
    <property type="term" value="F:iron-sulfur cluster binding"/>
    <property type="evidence" value="ECO:0007669"/>
    <property type="project" value="UniProtKB-KW"/>
</dbReference>
<comment type="caution">
    <text evidence="7">The sequence shown here is derived from an EMBL/GenBank/DDBJ whole genome shotgun (WGS) entry which is preliminary data.</text>
</comment>
<evidence type="ECO:0000256" key="5">
    <source>
        <dbReference type="SAM" id="MobiDB-lite"/>
    </source>
</evidence>
<dbReference type="PROSITE" id="PS51669">
    <property type="entry name" value="4FE4S_MOW_BIS_MGD"/>
    <property type="match status" value="1"/>
</dbReference>
<dbReference type="Pfam" id="PF04879">
    <property type="entry name" value="Molybdop_Fe4S4"/>
    <property type="match status" value="1"/>
</dbReference>
<dbReference type="GO" id="GO:0016491">
    <property type="term" value="F:oxidoreductase activity"/>
    <property type="evidence" value="ECO:0007669"/>
    <property type="project" value="UniProtKB-KW"/>
</dbReference>
<feature type="region of interest" description="Disordered" evidence="5">
    <location>
        <begin position="385"/>
        <end position="410"/>
    </location>
</feature>
<dbReference type="InterPro" id="IPR009010">
    <property type="entry name" value="Asp_de-COase-like_dom_sf"/>
</dbReference>
<proteinExistence type="inferred from homology"/>
<dbReference type="EC" id="1.8.99.-" evidence="7"/>
<dbReference type="PANTHER" id="PTHR43742:SF6">
    <property type="entry name" value="OXIDOREDUCTASE YYAE-RELATED"/>
    <property type="match status" value="1"/>
</dbReference>
<keyword evidence="8" id="KW-1185">Reference proteome</keyword>
<feature type="compositionally biased region" description="Basic and acidic residues" evidence="5">
    <location>
        <begin position="390"/>
        <end position="407"/>
    </location>
</feature>
<dbReference type="InterPro" id="IPR006656">
    <property type="entry name" value="Mopterin_OxRdtase"/>
</dbReference>
<dbReference type="Gene3D" id="3.40.228.10">
    <property type="entry name" value="Dimethylsulfoxide Reductase, domain 2"/>
    <property type="match status" value="1"/>
</dbReference>
<dbReference type="CDD" id="cd02786">
    <property type="entry name" value="MopB_CT_3"/>
    <property type="match status" value="1"/>
</dbReference>
<organism evidence="7 8">
    <name type="scientific">Enhygromyxa salina</name>
    <dbReference type="NCBI Taxonomy" id="215803"/>
    <lineage>
        <taxon>Bacteria</taxon>
        <taxon>Pseudomonadati</taxon>
        <taxon>Myxococcota</taxon>
        <taxon>Polyangia</taxon>
        <taxon>Nannocystales</taxon>
        <taxon>Nannocystaceae</taxon>
        <taxon>Enhygromyxa</taxon>
    </lineage>
</organism>
<dbReference type="AlphaFoldDB" id="A0A2S9XB86"/>
<dbReference type="GO" id="GO:0043546">
    <property type="term" value="F:molybdopterin cofactor binding"/>
    <property type="evidence" value="ECO:0007669"/>
    <property type="project" value="InterPro"/>
</dbReference>
<evidence type="ECO:0000256" key="3">
    <source>
        <dbReference type="ARBA" id="ARBA00023004"/>
    </source>
</evidence>
<evidence type="ECO:0000256" key="2">
    <source>
        <dbReference type="ARBA" id="ARBA00022723"/>
    </source>
</evidence>
<protein>
    <submittedName>
        <fullName evidence="7">Putative dimethyl sulfoxide reductase chain YnfE</fullName>
        <ecNumber evidence="7">1.8.99.-</ecNumber>
    </submittedName>
</protein>
<dbReference type="SMART" id="SM00926">
    <property type="entry name" value="Molybdop_Fe4S4"/>
    <property type="match status" value="1"/>
</dbReference>
<dbReference type="EMBL" id="PVNK01000293">
    <property type="protein sequence ID" value="PRP90119.1"/>
    <property type="molecule type" value="Genomic_DNA"/>
</dbReference>
<dbReference type="CDD" id="cd02766">
    <property type="entry name" value="MopB_3"/>
    <property type="match status" value="1"/>
</dbReference>